<feature type="compositionally biased region" description="Basic and acidic residues" evidence="1">
    <location>
        <begin position="49"/>
        <end position="60"/>
    </location>
</feature>
<dbReference type="EMBL" id="JAHRIP010000203">
    <property type="protein sequence ID" value="MEQ2278967.1"/>
    <property type="molecule type" value="Genomic_DNA"/>
</dbReference>
<feature type="region of interest" description="Disordered" evidence="1">
    <location>
        <begin position="23"/>
        <end position="93"/>
    </location>
</feature>
<evidence type="ECO:0000256" key="1">
    <source>
        <dbReference type="SAM" id="MobiDB-lite"/>
    </source>
</evidence>
<name>A0ABV0XC04_9TELE</name>
<accession>A0ABV0XC04</accession>
<reference evidence="2 3" key="1">
    <citation type="submission" date="2021-06" db="EMBL/GenBank/DDBJ databases">
        <authorList>
            <person name="Palmer J.M."/>
        </authorList>
    </citation>
    <scope>NUCLEOTIDE SEQUENCE [LARGE SCALE GENOMIC DNA]</scope>
    <source>
        <strain evidence="2 3">AS_MEX2019</strain>
        <tissue evidence="2">Muscle</tissue>
    </source>
</reference>
<feature type="compositionally biased region" description="Low complexity" evidence="1">
    <location>
        <begin position="33"/>
        <end position="48"/>
    </location>
</feature>
<comment type="caution">
    <text evidence="2">The sequence shown here is derived from an EMBL/GenBank/DDBJ whole genome shotgun (WGS) entry which is preliminary data.</text>
</comment>
<evidence type="ECO:0000313" key="2">
    <source>
        <dbReference type="EMBL" id="MEQ2278967.1"/>
    </source>
</evidence>
<gene>
    <name evidence="2" type="ORF">AMECASPLE_004701</name>
</gene>
<evidence type="ECO:0008006" key="4">
    <source>
        <dbReference type="Google" id="ProtNLM"/>
    </source>
</evidence>
<sequence>MSLMVRMLQQAAQLRVFLFRSEQRERRRHDSQSVHTHTGSVHTHTGSVHTDECRSREGGREGLLNVPPAASLSLRARPRQIKKGGKEGAGDRE</sequence>
<keyword evidence="3" id="KW-1185">Reference proteome</keyword>
<organism evidence="2 3">
    <name type="scientific">Ameca splendens</name>
    <dbReference type="NCBI Taxonomy" id="208324"/>
    <lineage>
        <taxon>Eukaryota</taxon>
        <taxon>Metazoa</taxon>
        <taxon>Chordata</taxon>
        <taxon>Craniata</taxon>
        <taxon>Vertebrata</taxon>
        <taxon>Euteleostomi</taxon>
        <taxon>Actinopterygii</taxon>
        <taxon>Neopterygii</taxon>
        <taxon>Teleostei</taxon>
        <taxon>Neoteleostei</taxon>
        <taxon>Acanthomorphata</taxon>
        <taxon>Ovalentaria</taxon>
        <taxon>Atherinomorphae</taxon>
        <taxon>Cyprinodontiformes</taxon>
        <taxon>Goodeidae</taxon>
        <taxon>Ameca</taxon>
    </lineage>
</organism>
<feature type="compositionally biased region" description="Basic and acidic residues" evidence="1">
    <location>
        <begin position="23"/>
        <end position="32"/>
    </location>
</feature>
<protein>
    <recommendedName>
        <fullName evidence="4">Secreted protein</fullName>
    </recommendedName>
</protein>
<feature type="compositionally biased region" description="Basic and acidic residues" evidence="1">
    <location>
        <begin position="84"/>
        <end position="93"/>
    </location>
</feature>
<dbReference type="Proteomes" id="UP001469553">
    <property type="component" value="Unassembled WGS sequence"/>
</dbReference>
<proteinExistence type="predicted"/>
<evidence type="ECO:0000313" key="3">
    <source>
        <dbReference type="Proteomes" id="UP001469553"/>
    </source>
</evidence>